<keyword evidence="9" id="KW-1185">Reference proteome</keyword>
<feature type="transmembrane region" description="Helical" evidence="7">
    <location>
        <begin position="84"/>
        <end position="105"/>
    </location>
</feature>
<evidence type="ECO:0000256" key="3">
    <source>
        <dbReference type="ARBA" id="ARBA00022475"/>
    </source>
</evidence>
<dbReference type="STRING" id="37625.SAMN05660420_01160"/>
<dbReference type="Proteomes" id="UP000199409">
    <property type="component" value="Unassembled WGS sequence"/>
</dbReference>
<dbReference type="InterPro" id="IPR001123">
    <property type="entry name" value="LeuE-type"/>
</dbReference>
<organism evidence="8 9">
    <name type="scientific">Desulfuromusa kysingii</name>
    <dbReference type="NCBI Taxonomy" id="37625"/>
    <lineage>
        <taxon>Bacteria</taxon>
        <taxon>Pseudomonadati</taxon>
        <taxon>Thermodesulfobacteriota</taxon>
        <taxon>Desulfuromonadia</taxon>
        <taxon>Desulfuromonadales</taxon>
        <taxon>Geopsychrobacteraceae</taxon>
        <taxon>Desulfuromusa</taxon>
    </lineage>
</organism>
<dbReference type="PIRSF" id="PIRSF006324">
    <property type="entry name" value="LeuE"/>
    <property type="match status" value="1"/>
</dbReference>
<feature type="transmembrane region" description="Helical" evidence="7">
    <location>
        <begin position="20"/>
        <end position="42"/>
    </location>
</feature>
<evidence type="ECO:0000256" key="5">
    <source>
        <dbReference type="ARBA" id="ARBA00022989"/>
    </source>
</evidence>
<feature type="transmembrane region" description="Helical" evidence="7">
    <location>
        <begin position="132"/>
        <end position="154"/>
    </location>
</feature>
<accession>A0A1H3YAR0</accession>
<feature type="transmembrane region" description="Helical" evidence="7">
    <location>
        <begin position="54"/>
        <end position="78"/>
    </location>
</feature>
<proteinExistence type="inferred from homology"/>
<comment type="subcellular location">
    <subcellularLocation>
        <location evidence="1">Cell membrane</location>
        <topology evidence="1">Multi-pass membrane protein</topology>
    </subcellularLocation>
</comment>
<dbReference type="GO" id="GO:0005886">
    <property type="term" value="C:plasma membrane"/>
    <property type="evidence" value="ECO:0007669"/>
    <property type="project" value="UniProtKB-SubCell"/>
</dbReference>
<keyword evidence="6 7" id="KW-0472">Membrane</keyword>
<feature type="transmembrane region" description="Helical" evidence="7">
    <location>
        <begin position="201"/>
        <end position="220"/>
    </location>
</feature>
<evidence type="ECO:0000256" key="1">
    <source>
        <dbReference type="ARBA" id="ARBA00004651"/>
    </source>
</evidence>
<dbReference type="Pfam" id="PF01810">
    <property type="entry name" value="LysE"/>
    <property type="match status" value="1"/>
</dbReference>
<evidence type="ECO:0000313" key="9">
    <source>
        <dbReference type="Proteomes" id="UP000199409"/>
    </source>
</evidence>
<keyword evidence="5 7" id="KW-1133">Transmembrane helix</keyword>
<dbReference type="PANTHER" id="PTHR30086:SF14">
    <property type="entry name" value="HOMOSERINE_HOMOSERINE LACTONE EFFLUX PROTEIN"/>
    <property type="match status" value="1"/>
</dbReference>
<sequence>MRPENSSGNNLYFMNHETLLIYFVVAFFYITSPGPAIVLAVLNGIRTDMKTVAIASLGNSLGLFILSAASMLGLGLLLTTSSTIFMIVKSVGALYLIYLGVKCFLKGQTLSFEKVDPDTDLKRRRSSYFYEAFFLAVTNPKPILFFTAIFPQFLELDANVVPQFTIMTAIFLAISFTSLCTYGFTAKKAKIWLAGRNRMVWLHRITGGLFIGLGMSLFRFKNLST</sequence>
<evidence type="ECO:0000256" key="2">
    <source>
        <dbReference type="ARBA" id="ARBA00007928"/>
    </source>
</evidence>
<dbReference type="GO" id="GO:0042970">
    <property type="term" value="F:homoserine transmembrane transporter activity"/>
    <property type="evidence" value="ECO:0007669"/>
    <property type="project" value="TreeGrafter"/>
</dbReference>
<protein>
    <submittedName>
        <fullName evidence="8">Threonine/homoserine/homoserine lactone efflux protein</fullName>
    </submittedName>
</protein>
<reference evidence="8 9" key="1">
    <citation type="submission" date="2016-10" db="EMBL/GenBank/DDBJ databases">
        <authorList>
            <person name="de Groot N.N."/>
        </authorList>
    </citation>
    <scope>NUCLEOTIDE SEQUENCE [LARGE SCALE GENOMIC DNA]</scope>
    <source>
        <strain evidence="8 9">DSM 7343</strain>
    </source>
</reference>
<name>A0A1H3YAR0_9BACT</name>
<evidence type="ECO:0000256" key="6">
    <source>
        <dbReference type="ARBA" id="ARBA00023136"/>
    </source>
</evidence>
<dbReference type="PANTHER" id="PTHR30086">
    <property type="entry name" value="ARGININE EXPORTER PROTEIN ARGO"/>
    <property type="match status" value="1"/>
</dbReference>
<feature type="transmembrane region" description="Helical" evidence="7">
    <location>
        <begin position="160"/>
        <end position="180"/>
    </location>
</feature>
<dbReference type="EMBL" id="FNQN01000003">
    <property type="protein sequence ID" value="SEA08640.1"/>
    <property type="molecule type" value="Genomic_DNA"/>
</dbReference>
<keyword evidence="4 7" id="KW-0812">Transmembrane</keyword>
<gene>
    <name evidence="8" type="ORF">SAMN05660420_01160</name>
</gene>
<evidence type="ECO:0000256" key="4">
    <source>
        <dbReference type="ARBA" id="ARBA00022692"/>
    </source>
</evidence>
<comment type="similarity">
    <text evidence="2">Belongs to the Rht family.</text>
</comment>
<evidence type="ECO:0000313" key="8">
    <source>
        <dbReference type="EMBL" id="SEA08640.1"/>
    </source>
</evidence>
<dbReference type="AlphaFoldDB" id="A0A1H3YAR0"/>
<evidence type="ECO:0000256" key="7">
    <source>
        <dbReference type="SAM" id="Phobius"/>
    </source>
</evidence>
<keyword evidence="3" id="KW-1003">Cell membrane</keyword>